<feature type="coiled-coil region" evidence="1">
    <location>
        <begin position="456"/>
        <end position="490"/>
    </location>
</feature>
<gene>
    <name evidence="3" type="ORF">EWM59_07510</name>
</gene>
<evidence type="ECO:0000313" key="4">
    <source>
        <dbReference type="Proteomes" id="UP000293162"/>
    </source>
</evidence>
<proteinExistence type="predicted"/>
<evidence type="ECO:0000256" key="1">
    <source>
        <dbReference type="SAM" id="Coils"/>
    </source>
</evidence>
<keyword evidence="2" id="KW-0732">Signal</keyword>
<comment type="caution">
    <text evidence="3">The sequence shown here is derived from an EMBL/GenBank/DDBJ whole genome shotgun (WGS) entry which is preliminary data.</text>
</comment>
<keyword evidence="1" id="KW-0175">Coiled coil</keyword>
<feature type="chain" id="PRO_5020192751" description="BZIP transcription factor" evidence="2">
    <location>
        <begin position="17"/>
        <end position="491"/>
    </location>
</feature>
<evidence type="ECO:0008006" key="5">
    <source>
        <dbReference type="Google" id="ProtNLM"/>
    </source>
</evidence>
<dbReference type="AlphaFoldDB" id="A0A4Q5M255"/>
<sequence length="491" mass="53090">MKKLLLLLFVSTAVFGQSVEITPTSDGLNPNTNIRKSGIGYEHSNNSVRVGTFVNDYSAFIQTHSNHPLRFATNNGSQQFIINTDGKVGIGSFTPFYWLDVKGRGRIRHNTGETAGIWYNKSDDTEGAFAGMYNNDIYGLFGMGAVSNWKFGFDLVNTKMGIGTMTPKHPLTFSSALGDKISFWGGNTAATDNHYGMGIQSAALQLYVPSTNESIVFGTGRSGAFTEKVRITGAGNVGIGINNPQGSLEVTRGTGVNGTAAFYGNLHSSHFNYSTAEDTYIRGGKANSKVIINDVAGLGNVGIGTASPAYKLQVNTTGNIAGIVHADNTGIRVGTYIGYSAGWFGTLSNHPLALFVNNGNAALTVTTDERFQFGGTTIPAGYKMSVDGKVICTELEVLVTPWPDYVFKPDYRLKPLHEVENFIQTNGHLPNIPKASEIESKSLAVGNMSKLQMEKIEELTLYLIEMNKRLQKVEAENEALKKELNAVKSQN</sequence>
<accession>A0A4Q5M255</accession>
<keyword evidence="4" id="KW-1185">Reference proteome</keyword>
<dbReference type="EMBL" id="SEWF01000008">
    <property type="protein sequence ID" value="RYU96351.1"/>
    <property type="molecule type" value="Genomic_DNA"/>
</dbReference>
<dbReference type="RefSeq" id="WP_130020332.1">
    <property type="nucleotide sequence ID" value="NZ_SEWF01000008.1"/>
</dbReference>
<organism evidence="3 4">
    <name type="scientific">Emticicia agri</name>
    <dbReference type="NCBI Taxonomy" id="2492393"/>
    <lineage>
        <taxon>Bacteria</taxon>
        <taxon>Pseudomonadati</taxon>
        <taxon>Bacteroidota</taxon>
        <taxon>Cytophagia</taxon>
        <taxon>Cytophagales</taxon>
        <taxon>Leadbetterellaceae</taxon>
        <taxon>Emticicia</taxon>
    </lineage>
</organism>
<dbReference type="OrthoDB" id="1163828at2"/>
<reference evidence="3 4" key="1">
    <citation type="submission" date="2019-02" db="EMBL/GenBank/DDBJ databases">
        <title>Bacterial novel species Emticicia sp. 17J42-9 isolated from soil.</title>
        <authorList>
            <person name="Jung H.-Y."/>
        </authorList>
    </citation>
    <scope>NUCLEOTIDE SEQUENCE [LARGE SCALE GENOMIC DNA]</scope>
    <source>
        <strain evidence="3 4">17J42-9</strain>
    </source>
</reference>
<name>A0A4Q5M255_9BACT</name>
<feature type="signal peptide" evidence="2">
    <location>
        <begin position="1"/>
        <end position="16"/>
    </location>
</feature>
<protein>
    <recommendedName>
        <fullName evidence="5">BZIP transcription factor</fullName>
    </recommendedName>
</protein>
<evidence type="ECO:0000313" key="3">
    <source>
        <dbReference type="EMBL" id="RYU96351.1"/>
    </source>
</evidence>
<evidence type="ECO:0000256" key="2">
    <source>
        <dbReference type="SAM" id="SignalP"/>
    </source>
</evidence>
<dbReference type="Proteomes" id="UP000293162">
    <property type="component" value="Unassembled WGS sequence"/>
</dbReference>